<dbReference type="AlphaFoldDB" id="A0A6I2M8M2"/>
<name>A0A6I2M8M2_9BACI</name>
<evidence type="ECO:0000256" key="2">
    <source>
        <dbReference type="ARBA" id="ARBA00023125"/>
    </source>
</evidence>
<evidence type="ECO:0000259" key="4">
    <source>
        <dbReference type="PROSITE" id="PS50932"/>
    </source>
</evidence>
<organism evidence="6 7">
    <name type="scientific">Metabacillus idriensis</name>
    <dbReference type="NCBI Taxonomy" id="324768"/>
    <lineage>
        <taxon>Bacteria</taxon>
        <taxon>Bacillati</taxon>
        <taxon>Bacillota</taxon>
        <taxon>Bacilli</taxon>
        <taxon>Bacillales</taxon>
        <taxon>Bacillaceae</taxon>
        <taxon>Metabacillus</taxon>
    </lineage>
</organism>
<feature type="domain" description="HTH cro/C1-type" evidence="5">
    <location>
        <begin position="3"/>
        <end position="50"/>
    </location>
</feature>
<protein>
    <submittedName>
        <fullName evidence="6">Substrate-binding domain-containing protein</fullName>
    </submittedName>
</protein>
<dbReference type="Gene3D" id="3.40.50.2300">
    <property type="match status" value="2"/>
</dbReference>
<evidence type="ECO:0000313" key="7">
    <source>
        <dbReference type="Proteomes" id="UP000441585"/>
    </source>
</evidence>
<keyword evidence="2" id="KW-0238">DNA-binding</keyword>
<dbReference type="CDD" id="cd01392">
    <property type="entry name" value="HTH_LacI"/>
    <property type="match status" value="1"/>
</dbReference>
<accession>A0A6I2M8M2</accession>
<dbReference type="InterPro" id="IPR001387">
    <property type="entry name" value="Cro/C1-type_HTH"/>
</dbReference>
<evidence type="ECO:0000256" key="1">
    <source>
        <dbReference type="ARBA" id="ARBA00023015"/>
    </source>
</evidence>
<dbReference type="InterPro" id="IPR046335">
    <property type="entry name" value="LacI/GalR-like_sensor"/>
</dbReference>
<keyword evidence="1" id="KW-0805">Transcription regulation</keyword>
<dbReference type="GO" id="GO:0000976">
    <property type="term" value="F:transcription cis-regulatory region binding"/>
    <property type="evidence" value="ECO:0007669"/>
    <property type="project" value="TreeGrafter"/>
</dbReference>
<dbReference type="PROSITE" id="PS50943">
    <property type="entry name" value="HTH_CROC1"/>
    <property type="match status" value="1"/>
</dbReference>
<keyword evidence="7" id="KW-1185">Reference proteome</keyword>
<gene>
    <name evidence="6" type="ORF">GJU41_10785</name>
</gene>
<comment type="caution">
    <text evidence="6">The sequence shown here is derived from an EMBL/GenBank/DDBJ whole genome shotgun (WGS) entry which is preliminary data.</text>
</comment>
<dbReference type="PROSITE" id="PS00356">
    <property type="entry name" value="HTH_LACI_1"/>
    <property type="match status" value="1"/>
</dbReference>
<dbReference type="InterPro" id="IPR028082">
    <property type="entry name" value="Peripla_BP_I"/>
</dbReference>
<dbReference type="PANTHER" id="PTHR30146">
    <property type="entry name" value="LACI-RELATED TRANSCRIPTIONAL REPRESSOR"/>
    <property type="match status" value="1"/>
</dbReference>
<dbReference type="SUPFAM" id="SSF53822">
    <property type="entry name" value="Periplasmic binding protein-like I"/>
    <property type="match status" value="1"/>
</dbReference>
<sequence>MTTIKDIAKAAGVSVTTVSRALNGYSDVNEKTRQKISRIAKELNYSPNTLARGLVMKKSKTIGMLVSGMDRVSSKDNFTFEVLSGVNECISERDYDLVLFSTTTTKQREKTYSQLCRERRVDGAILQGMKIDDPYLKEVVESDIPCMLIDIPIASNSVGYVTTDNVLGAKRAVEHLISLGHTKIALINGHDQAYVSKQRLKGYLDALMEAKLEVNEDWIVSGDFSEEKAELVTEKLLREHPEITAVFCASDLMALGAMKSAKASGTPVPEGLSVIGYDNILLAAYSNPALTTMAQNKFELGYQAANSLIDMLEGKSGSNVITLKTDLIIRESTKKNHKP</sequence>
<dbReference type="SUPFAM" id="SSF47413">
    <property type="entry name" value="lambda repressor-like DNA-binding domains"/>
    <property type="match status" value="1"/>
</dbReference>
<dbReference type="CDD" id="cd06267">
    <property type="entry name" value="PBP1_LacI_sugar_binding-like"/>
    <property type="match status" value="1"/>
</dbReference>
<keyword evidence="3" id="KW-0804">Transcription</keyword>
<evidence type="ECO:0000259" key="5">
    <source>
        <dbReference type="PROSITE" id="PS50943"/>
    </source>
</evidence>
<dbReference type="RefSeq" id="WP_070877051.1">
    <property type="nucleotide sequence ID" value="NZ_CAJFZX010000012.1"/>
</dbReference>
<dbReference type="PANTHER" id="PTHR30146:SF109">
    <property type="entry name" value="HTH-TYPE TRANSCRIPTIONAL REGULATOR GALS"/>
    <property type="match status" value="1"/>
</dbReference>
<dbReference type="Proteomes" id="UP000441585">
    <property type="component" value="Unassembled WGS sequence"/>
</dbReference>
<dbReference type="EMBL" id="WKKF01000002">
    <property type="protein sequence ID" value="MRX54458.1"/>
    <property type="molecule type" value="Genomic_DNA"/>
</dbReference>
<dbReference type="PROSITE" id="PS50932">
    <property type="entry name" value="HTH_LACI_2"/>
    <property type="match status" value="1"/>
</dbReference>
<dbReference type="Pfam" id="PF00356">
    <property type="entry name" value="LacI"/>
    <property type="match status" value="1"/>
</dbReference>
<dbReference type="Gene3D" id="1.10.260.40">
    <property type="entry name" value="lambda repressor-like DNA-binding domains"/>
    <property type="match status" value="1"/>
</dbReference>
<dbReference type="InterPro" id="IPR010982">
    <property type="entry name" value="Lambda_DNA-bd_dom_sf"/>
</dbReference>
<reference evidence="6 7" key="1">
    <citation type="submission" date="2019-11" db="EMBL/GenBank/DDBJ databases">
        <title>Bacillus idriensis genome.</title>
        <authorList>
            <person name="Konopka E.N."/>
            <person name="Newman J.D."/>
        </authorList>
    </citation>
    <scope>NUCLEOTIDE SEQUENCE [LARGE SCALE GENOMIC DNA]</scope>
    <source>
        <strain evidence="6 7">DSM 19097</strain>
    </source>
</reference>
<dbReference type="GO" id="GO:0003700">
    <property type="term" value="F:DNA-binding transcription factor activity"/>
    <property type="evidence" value="ECO:0007669"/>
    <property type="project" value="TreeGrafter"/>
</dbReference>
<dbReference type="SMART" id="SM00354">
    <property type="entry name" value="HTH_LACI"/>
    <property type="match status" value="1"/>
</dbReference>
<dbReference type="Pfam" id="PF13377">
    <property type="entry name" value="Peripla_BP_3"/>
    <property type="match status" value="1"/>
</dbReference>
<dbReference type="InterPro" id="IPR000843">
    <property type="entry name" value="HTH_LacI"/>
</dbReference>
<proteinExistence type="predicted"/>
<evidence type="ECO:0000313" key="6">
    <source>
        <dbReference type="EMBL" id="MRX54458.1"/>
    </source>
</evidence>
<dbReference type="PRINTS" id="PR00036">
    <property type="entry name" value="HTHLACI"/>
</dbReference>
<evidence type="ECO:0000256" key="3">
    <source>
        <dbReference type="ARBA" id="ARBA00023163"/>
    </source>
</evidence>
<feature type="domain" description="HTH lacI-type" evidence="4">
    <location>
        <begin position="2"/>
        <end position="56"/>
    </location>
</feature>